<accession>E2S3I0</accession>
<evidence type="ECO:0000313" key="2">
    <source>
        <dbReference type="Proteomes" id="UP000003020"/>
    </source>
</evidence>
<organism evidence="1 2">
    <name type="scientific">Corynebacterium pseudogenitalium ATCC 33035</name>
    <dbReference type="NCBI Taxonomy" id="525264"/>
    <lineage>
        <taxon>Bacteria</taxon>
        <taxon>Bacillati</taxon>
        <taxon>Actinomycetota</taxon>
        <taxon>Actinomycetes</taxon>
        <taxon>Mycobacteriales</taxon>
        <taxon>Corynebacteriaceae</taxon>
        <taxon>Corynebacterium</taxon>
    </lineage>
</organism>
<sequence length="178" mass="20574">MKKFFFTESIAPISYEVKLLRFPIETVVKEFEKWASGFDSPYAKPYLYRENHKVECNVHVKKVAAGRNQLAGLIKPQNHILQFVFVPTNSEWTAVFGPCSFPQSTKLPGIAEFSYDLALQQEITPQVPYYISIEHEPWVDNTDETFPAEQAMECFVFQCVRFLRNLMKLTSIAMYTAV</sequence>
<dbReference type="Proteomes" id="UP000003020">
    <property type="component" value="Unassembled WGS sequence"/>
</dbReference>
<keyword evidence="2" id="KW-1185">Reference proteome</keyword>
<dbReference type="RefSeq" id="WP_005325303.1">
    <property type="nucleotide sequence ID" value="NZ_GL542878.1"/>
</dbReference>
<evidence type="ECO:0000313" key="1">
    <source>
        <dbReference type="EMBL" id="EFQ80673.1"/>
    </source>
</evidence>
<gene>
    <name evidence="1" type="ORF">HMPREF0305_11082</name>
</gene>
<dbReference type="eggNOG" id="ENOG5030PAV">
    <property type="taxonomic scope" value="Bacteria"/>
</dbReference>
<dbReference type="EMBL" id="ABYQ02000008">
    <property type="protein sequence ID" value="EFQ80673.1"/>
    <property type="molecule type" value="Genomic_DNA"/>
</dbReference>
<dbReference type="AlphaFoldDB" id="E2S3I0"/>
<reference evidence="1 2" key="1">
    <citation type="submission" date="2010-08" db="EMBL/GenBank/DDBJ databases">
        <authorList>
            <person name="Muzny D."/>
            <person name="Qin X."/>
            <person name="Buhay C."/>
            <person name="Dugan-Rocha S."/>
            <person name="Ding Y."/>
            <person name="Chen G."/>
            <person name="Hawes A."/>
            <person name="Holder M."/>
            <person name="Jhangiani S."/>
            <person name="Johnson A."/>
            <person name="Khan Z."/>
            <person name="Li Z."/>
            <person name="Liu W."/>
            <person name="Liu X."/>
            <person name="Perez L."/>
            <person name="Shen H."/>
            <person name="Wang Q."/>
            <person name="Watt J."/>
            <person name="Xi L."/>
            <person name="Xin Y."/>
            <person name="Zhou J."/>
            <person name="Deng J."/>
            <person name="Jiang H."/>
            <person name="Liu Y."/>
            <person name="Qu J."/>
            <person name="Song X.-Z."/>
            <person name="Zhang L."/>
            <person name="Villasana D."/>
            <person name="Johnson A."/>
            <person name="Liu J."/>
            <person name="Liyanage D."/>
            <person name="Lorensuhewa L."/>
            <person name="Robinson T."/>
            <person name="Song A."/>
            <person name="Song B.-B."/>
            <person name="Dinh H."/>
            <person name="Thornton R."/>
            <person name="Coyle M."/>
            <person name="Francisco L."/>
            <person name="Jackson L."/>
            <person name="Javaid M."/>
            <person name="Korchina V."/>
            <person name="Kovar C."/>
            <person name="Mata R."/>
            <person name="Mathew T."/>
            <person name="Ngo R."/>
            <person name="Nguyen L."/>
            <person name="Nguyen N."/>
            <person name="Okwuonu G."/>
            <person name="Ongeri F."/>
            <person name="Pham C."/>
            <person name="Simmons D."/>
            <person name="Wilczek-Boney K."/>
            <person name="Hale W."/>
            <person name="Jakkamsetti A."/>
            <person name="Pham P."/>
            <person name="Ruth R."/>
            <person name="San Lucas F."/>
            <person name="Warren J."/>
            <person name="Zhang J."/>
            <person name="Zhao Z."/>
            <person name="Zhou C."/>
            <person name="Zhu D."/>
            <person name="Lee S."/>
            <person name="Bess C."/>
            <person name="Blankenburg K."/>
            <person name="Forbes L."/>
            <person name="Fu Q."/>
            <person name="Gubbala S."/>
            <person name="Hirani K."/>
            <person name="Jayaseelan J.C."/>
            <person name="Lara F."/>
            <person name="Munidasa M."/>
            <person name="Palculict T."/>
            <person name="Patil S."/>
            <person name="Pu L.-L."/>
            <person name="Saada N."/>
            <person name="Tang L."/>
            <person name="Weissenberger G."/>
            <person name="Zhu Y."/>
            <person name="Hemphill L."/>
            <person name="Shang Y."/>
            <person name="Youmans B."/>
            <person name="Ayvaz T."/>
            <person name="Ross M."/>
            <person name="Santibanez J."/>
            <person name="Aqrawi P."/>
            <person name="Gross S."/>
            <person name="Joshi V."/>
            <person name="Fowler G."/>
            <person name="Nazareth L."/>
            <person name="Reid J."/>
            <person name="Worley K."/>
            <person name="Petrosino J."/>
            <person name="Highlander S."/>
            <person name="Gibbs R."/>
        </authorList>
    </citation>
    <scope>NUCLEOTIDE SEQUENCE [LARGE SCALE GENOMIC DNA]</scope>
    <source>
        <strain evidence="1 2">ATCC 33035</strain>
    </source>
</reference>
<comment type="caution">
    <text evidence="1">The sequence shown here is derived from an EMBL/GenBank/DDBJ whole genome shotgun (WGS) entry which is preliminary data.</text>
</comment>
<protein>
    <submittedName>
        <fullName evidence="1">Uncharacterized protein</fullName>
    </submittedName>
</protein>
<proteinExistence type="predicted"/>
<name>E2S3I0_9CORY</name>
<dbReference type="HOGENOM" id="CLU_1508188_0_0_11"/>